<feature type="transmembrane region" description="Helical" evidence="6">
    <location>
        <begin position="113"/>
        <end position="136"/>
    </location>
</feature>
<dbReference type="EMBL" id="RKLO01000004">
    <property type="protein sequence ID" value="RVW01870.1"/>
    <property type="molecule type" value="Genomic_DNA"/>
</dbReference>
<dbReference type="Pfam" id="PF07690">
    <property type="entry name" value="MFS_1"/>
    <property type="match status" value="1"/>
</dbReference>
<comment type="subcellular location">
    <subcellularLocation>
        <location evidence="1">Cell membrane</location>
        <topology evidence="1">Multi-pass membrane protein</topology>
    </subcellularLocation>
</comment>
<feature type="transmembrane region" description="Helical" evidence="6">
    <location>
        <begin position="56"/>
        <end position="77"/>
    </location>
</feature>
<keyword evidence="4 6" id="KW-1133">Transmembrane helix</keyword>
<dbReference type="PANTHER" id="PTHR43385:SF1">
    <property type="entry name" value="RIBOFLAVIN TRANSPORTER RIBJ"/>
    <property type="match status" value="1"/>
</dbReference>
<feature type="transmembrane region" description="Helical" evidence="6">
    <location>
        <begin position="89"/>
        <end position="107"/>
    </location>
</feature>
<keyword evidence="9" id="KW-1185">Reference proteome</keyword>
<reference evidence="8 9" key="1">
    <citation type="submission" date="2018-11" db="EMBL/GenBank/DDBJ databases">
        <title>Rhodococcus spongicola sp. nov. and Rhodococcus xishaensis sp. nov. from marine sponges.</title>
        <authorList>
            <person name="Li L."/>
            <person name="Lin H.W."/>
        </authorList>
    </citation>
    <scope>NUCLEOTIDE SEQUENCE [LARGE SCALE GENOMIC DNA]</scope>
    <source>
        <strain evidence="8 9">LHW51113</strain>
    </source>
</reference>
<evidence type="ECO:0000256" key="5">
    <source>
        <dbReference type="ARBA" id="ARBA00023136"/>
    </source>
</evidence>
<dbReference type="GO" id="GO:0005886">
    <property type="term" value="C:plasma membrane"/>
    <property type="evidence" value="ECO:0007669"/>
    <property type="project" value="UniProtKB-SubCell"/>
</dbReference>
<evidence type="ECO:0000259" key="7">
    <source>
        <dbReference type="PROSITE" id="PS50850"/>
    </source>
</evidence>
<comment type="caution">
    <text evidence="8">The sequence shown here is derived from an EMBL/GenBank/DDBJ whole genome shotgun (WGS) entry which is preliminary data.</text>
</comment>
<dbReference type="InterPro" id="IPR036259">
    <property type="entry name" value="MFS_trans_sf"/>
</dbReference>
<feature type="transmembrane region" description="Helical" evidence="6">
    <location>
        <begin position="381"/>
        <end position="399"/>
    </location>
</feature>
<dbReference type="Proteomes" id="UP000283479">
    <property type="component" value="Unassembled WGS sequence"/>
</dbReference>
<keyword evidence="3 6" id="KW-0812">Transmembrane</keyword>
<keyword evidence="2" id="KW-0813">Transport</keyword>
<name>A0A438AT77_9NOCA</name>
<dbReference type="PANTHER" id="PTHR43385">
    <property type="entry name" value="RIBOFLAVIN TRANSPORTER RIBJ"/>
    <property type="match status" value="1"/>
</dbReference>
<proteinExistence type="predicted"/>
<evidence type="ECO:0000256" key="3">
    <source>
        <dbReference type="ARBA" id="ARBA00022692"/>
    </source>
</evidence>
<dbReference type="Gene3D" id="1.20.1250.20">
    <property type="entry name" value="MFS general substrate transporter like domains"/>
    <property type="match status" value="1"/>
</dbReference>
<accession>A0A438AT77</accession>
<protein>
    <submittedName>
        <fullName evidence="8">MFS transporter</fullName>
    </submittedName>
</protein>
<feature type="transmembrane region" description="Helical" evidence="6">
    <location>
        <begin position="148"/>
        <end position="169"/>
    </location>
</feature>
<evidence type="ECO:0000256" key="6">
    <source>
        <dbReference type="SAM" id="Phobius"/>
    </source>
</evidence>
<evidence type="ECO:0000256" key="4">
    <source>
        <dbReference type="ARBA" id="ARBA00022989"/>
    </source>
</evidence>
<dbReference type="InterPro" id="IPR011701">
    <property type="entry name" value="MFS"/>
</dbReference>
<dbReference type="GO" id="GO:0022857">
    <property type="term" value="F:transmembrane transporter activity"/>
    <property type="evidence" value="ECO:0007669"/>
    <property type="project" value="InterPro"/>
</dbReference>
<feature type="transmembrane region" description="Helical" evidence="6">
    <location>
        <begin position="25"/>
        <end position="44"/>
    </location>
</feature>
<dbReference type="OrthoDB" id="7200137at2"/>
<gene>
    <name evidence="8" type="ORF">EGT50_10365</name>
</gene>
<feature type="transmembrane region" description="Helical" evidence="6">
    <location>
        <begin position="175"/>
        <end position="193"/>
    </location>
</feature>
<keyword evidence="5 6" id="KW-0472">Membrane</keyword>
<dbReference type="AlphaFoldDB" id="A0A438AT77"/>
<evidence type="ECO:0000313" key="9">
    <source>
        <dbReference type="Proteomes" id="UP000283479"/>
    </source>
</evidence>
<evidence type="ECO:0000256" key="1">
    <source>
        <dbReference type="ARBA" id="ARBA00004651"/>
    </source>
</evidence>
<organism evidence="8 9">
    <name type="scientific">Rhodococcus xishaensis</name>
    <dbReference type="NCBI Taxonomy" id="2487364"/>
    <lineage>
        <taxon>Bacteria</taxon>
        <taxon>Bacillati</taxon>
        <taxon>Actinomycetota</taxon>
        <taxon>Actinomycetes</taxon>
        <taxon>Mycobacteriales</taxon>
        <taxon>Nocardiaceae</taxon>
        <taxon>Rhodococcus</taxon>
    </lineage>
</organism>
<feature type="domain" description="Major facilitator superfamily (MFS) profile" evidence="7">
    <location>
        <begin position="22"/>
        <end position="403"/>
    </location>
</feature>
<sequence length="430" mass="44565">MTTNAPTPAVNGEHNDGSWRRTTSVLSVSQLITWGILYYSFAVYMPQMHADLGWSIPAISAGFAIATLVSGITAPLVGRIIDRSGSRTIMALGAAVGIAGLGLWSAAHHLAVFYLALAIIGLAQAATLYAPAFATVIRHHPTNSRSAIITITLAGGLASTIFSPLAQILSDQGTWRTGLFVLTIGFALTVLPLNYSLPQDDNRDATATNNEPAAKRTGNAQQRPAALWWVAVVWTLTSGVSTAFAVHIVAFLIDNGHGAAAAASIAGAAGIGKVAGRVLIAAGSRLSSTTMLRISLGIQAVALTVPLVWNTTLASLLMVTVFGATAGSLTVLRPILLAELFGKEGFATKNGEVQLITTISKASTPVLAGIAVAAVGYTNTWLGLALIVTVAIAITFRALGTKPSRTPTVLAIDCQAGESSRDALLIKPQR</sequence>
<dbReference type="PROSITE" id="PS50850">
    <property type="entry name" value="MFS"/>
    <property type="match status" value="1"/>
</dbReference>
<feature type="transmembrane region" description="Helical" evidence="6">
    <location>
        <begin position="226"/>
        <end position="253"/>
    </location>
</feature>
<evidence type="ECO:0000313" key="8">
    <source>
        <dbReference type="EMBL" id="RVW01870.1"/>
    </source>
</evidence>
<evidence type="ECO:0000256" key="2">
    <source>
        <dbReference type="ARBA" id="ARBA00022448"/>
    </source>
</evidence>
<feature type="transmembrane region" description="Helical" evidence="6">
    <location>
        <begin position="259"/>
        <end position="280"/>
    </location>
</feature>
<dbReference type="RefSeq" id="WP_127954018.1">
    <property type="nucleotide sequence ID" value="NZ_RKLO01000004.1"/>
</dbReference>
<dbReference type="InterPro" id="IPR052983">
    <property type="entry name" value="MFS_Riboflavin_Transporter"/>
</dbReference>
<dbReference type="SUPFAM" id="SSF103473">
    <property type="entry name" value="MFS general substrate transporter"/>
    <property type="match status" value="1"/>
</dbReference>
<dbReference type="InterPro" id="IPR020846">
    <property type="entry name" value="MFS_dom"/>
</dbReference>